<dbReference type="Gene3D" id="2.60.40.4070">
    <property type="match status" value="1"/>
</dbReference>
<feature type="domain" description="Secretion system C-terminal sorting" evidence="1">
    <location>
        <begin position="788"/>
        <end position="867"/>
    </location>
</feature>
<comment type="caution">
    <text evidence="2">The sequence shown here is derived from an EMBL/GenBank/DDBJ whole genome shotgun (WGS) entry which is preliminary data.</text>
</comment>
<dbReference type="SUPFAM" id="SSF75011">
    <property type="entry name" value="3-carboxy-cis,cis-mucoante lactonizing enzyme"/>
    <property type="match status" value="1"/>
</dbReference>
<evidence type="ECO:0000259" key="1">
    <source>
        <dbReference type="Pfam" id="PF18962"/>
    </source>
</evidence>
<dbReference type="SUPFAM" id="SSF51004">
    <property type="entry name" value="C-terminal (heme d1) domain of cytochrome cd1-nitrite reductase"/>
    <property type="match status" value="1"/>
</dbReference>
<dbReference type="Pfam" id="PF18962">
    <property type="entry name" value="Por_Secre_tail"/>
    <property type="match status" value="1"/>
</dbReference>
<dbReference type="SUPFAM" id="SSF50969">
    <property type="entry name" value="YVTN repeat-like/Quinoprotein amine dehydrogenase"/>
    <property type="match status" value="1"/>
</dbReference>
<sequence>MVKYIIYLLLFSFLSGQFFEGYIPLPKNTPGVNYPWVLIYNQNYDRFYLVGYEGDFAVLNGENFDTVATLCFRPASFPNGDPSIFYLPENNRLYLLAEIDTVFLGSAPTGWVVFNPENNRIIDTIPARLVRVVWHHDIVYNPINNRVYINERFWESDSQKQSNRGDILVVDNQTNEVIDTIKTFGVPGPMAWNPNNNRLYVYCVRGVESPGQRFFIKSLNIIDCQTNLVIDTAIRRIDSIWNWPGSLLYNPSLNKIYLGTFNSIVVVDCSQDTVIAELTIPGWWPFVFVPQRNKIYTSTNDTLFIIDCLRDSIRKIIPGRMFQPAHWIKWGEYNPREDKVYLATSTSPTTWVEYITILDGETDSILTEIPIYSMWMTFDPNRNRLYSAFRPREYAHYCHIAVIDGESNQIIDTIITGGFLGGSIVWNPINNKIYASTFNAWEEEWSSGGVLIIDGATHQIIKYLPIGREMDPNYGTINTRRNKVYWTSLEGGNGNITVIDGERDTVIAVINVGSGPCKLDYNFINDKVYCADYENGLAIIDGAGDTIITYCPLPFLPAYNTLIWHPGVNKVYCGSPWDNRIAVIDGETNEILKIVTIAEPGFGSDKYAFNLTNNKLYITYNYMGLPWGGLTILDCLSDSVIFNRRFGGGHGICWNAKNNKIYFHYELEPPEVGDYLGVLDCETDSLIRSIPIPAFPYHLVWNPENNKIYCDMDPYGVGIFDGETDSLLEIVIRSGASDFAGVPFTINYRNHRVYFACVEKSRILVLKGTPSGLKGEEQSEEAKSRLKIYPNPARRFINIAYSLTKGEKGRIKIFDATGRKVKELSLPEGGENIIQWNGDSNSGRRISPGIYFLRLERKREIYTQKIIWQE</sequence>
<dbReference type="Gene3D" id="2.130.10.10">
    <property type="entry name" value="YVTN repeat-like/Quinoprotein amine dehydrogenase"/>
    <property type="match status" value="3"/>
</dbReference>
<proteinExistence type="predicted"/>
<organism evidence="2">
    <name type="scientific">candidate division WOR-3 bacterium</name>
    <dbReference type="NCBI Taxonomy" id="2052148"/>
    <lineage>
        <taxon>Bacteria</taxon>
        <taxon>Bacteria division WOR-3</taxon>
    </lineage>
</organism>
<dbReference type="AlphaFoldDB" id="A0A7C3YSK8"/>
<dbReference type="PANTHER" id="PTHR47197">
    <property type="entry name" value="PROTEIN NIRF"/>
    <property type="match status" value="1"/>
</dbReference>
<dbReference type="InterPro" id="IPR015943">
    <property type="entry name" value="WD40/YVTN_repeat-like_dom_sf"/>
</dbReference>
<dbReference type="EMBL" id="DTMQ01000014">
    <property type="protein sequence ID" value="HGE98912.1"/>
    <property type="molecule type" value="Genomic_DNA"/>
</dbReference>
<dbReference type="InterPro" id="IPR026444">
    <property type="entry name" value="Secre_tail"/>
</dbReference>
<dbReference type="NCBIfam" id="TIGR04183">
    <property type="entry name" value="Por_Secre_tail"/>
    <property type="match status" value="1"/>
</dbReference>
<evidence type="ECO:0000313" key="2">
    <source>
        <dbReference type="EMBL" id="HGE98912.1"/>
    </source>
</evidence>
<gene>
    <name evidence="2" type="ORF">ENX07_02415</name>
</gene>
<protein>
    <submittedName>
        <fullName evidence="2">T9SS type A sorting domain-containing protein</fullName>
    </submittedName>
</protein>
<dbReference type="PANTHER" id="PTHR47197:SF3">
    <property type="entry name" value="DIHYDRO-HEME D1 DEHYDROGENASE"/>
    <property type="match status" value="1"/>
</dbReference>
<accession>A0A7C3YSK8</accession>
<name>A0A7C3YSK8_UNCW3</name>
<dbReference type="InterPro" id="IPR011048">
    <property type="entry name" value="Haem_d1_sf"/>
</dbReference>
<dbReference type="InterPro" id="IPR051200">
    <property type="entry name" value="Host-pathogen_enzymatic-act"/>
</dbReference>
<reference evidence="2" key="1">
    <citation type="journal article" date="2020" name="mSystems">
        <title>Genome- and Community-Level Interaction Insights into Carbon Utilization and Element Cycling Functions of Hydrothermarchaeota in Hydrothermal Sediment.</title>
        <authorList>
            <person name="Zhou Z."/>
            <person name="Liu Y."/>
            <person name="Xu W."/>
            <person name="Pan J."/>
            <person name="Luo Z.H."/>
            <person name="Li M."/>
        </authorList>
    </citation>
    <scope>NUCLEOTIDE SEQUENCE [LARGE SCALE GENOMIC DNA]</scope>
    <source>
        <strain evidence="2">SpSt-906</strain>
    </source>
</reference>
<dbReference type="InterPro" id="IPR011044">
    <property type="entry name" value="Quino_amine_DH_bsu"/>
</dbReference>